<reference evidence="3" key="2">
    <citation type="journal article" date="2018" name="Environ. Microbiol.">
        <title>Bloom of a denitrifying methanotroph, 'Candidatus Methylomirabilis limnetica', in a deep stratified lake.</title>
        <authorList>
            <person name="Graf J.S."/>
            <person name="Mayr M.J."/>
            <person name="Marchant H.K."/>
            <person name="Tienken D."/>
            <person name="Hach P.F."/>
            <person name="Brand A."/>
            <person name="Schubert C.J."/>
            <person name="Kuypers M.M."/>
            <person name="Milucka J."/>
        </authorList>
    </citation>
    <scope>NUCLEOTIDE SEQUENCE [LARGE SCALE GENOMIC DNA]</scope>
    <source>
        <strain evidence="3">Zug</strain>
    </source>
</reference>
<accession>A0A2T4TZV6</accession>
<dbReference type="Pfam" id="PF05168">
    <property type="entry name" value="HEPN"/>
    <property type="match status" value="1"/>
</dbReference>
<proteinExistence type="predicted"/>
<evidence type="ECO:0000313" key="2">
    <source>
        <dbReference type="EMBL" id="PTL36639.1"/>
    </source>
</evidence>
<comment type="caution">
    <text evidence="2">The sequence shown here is derived from an EMBL/GenBank/DDBJ whole genome shotgun (WGS) entry which is preliminary data.</text>
</comment>
<dbReference type="Gene3D" id="1.20.120.330">
    <property type="entry name" value="Nucleotidyltransferases domain 2"/>
    <property type="match status" value="1"/>
</dbReference>
<dbReference type="EMBL" id="NVQC01000013">
    <property type="protein sequence ID" value="PTL36639.1"/>
    <property type="molecule type" value="Genomic_DNA"/>
</dbReference>
<protein>
    <recommendedName>
        <fullName evidence="1">HEPN domain-containing protein</fullName>
    </recommendedName>
</protein>
<sequence>MERTFWFTPLPKLSRHPGIASFLEKKSWERVGRFIVRPYERWLNQAWDDLQFARLGLEQGFHAQACFLSQQVIEKCLKGCLRST</sequence>
<feature type="domain" description="HEPN" evidence="1">
    <location>
        <begin position="43"/>
        <end position="84"/>
    </location>
</feature>
<organism evidence="2 3">
    <name type="scientific">Candidatus Methylomirabilis limnetica</name>
    <dbReference type="NCBI Taxonomy" id="2033718"/>
    <lineage>
        <taxon>Bacteria</taxon>
        <taxon>Candidatus Methylomirabilota</taxon>
        <taxon>Candidatus Methylomirabilia</taxon>
        <taxon>Candidatus Methylomirabilales</taxon>
        <taxon>Candidatus Methylomirabilaceae</taxon>
        <taxon>Candidatus Methylomirabilis</taxon>
    </lineage>
</organism>
<dbReference type="PROSITE" id="PS50910">
    <property type="entry name" value="HEPN"/>
    <property type="match status" value="1"/>
</dbReference>
<dbReference type="AlphaFoldDB" id="A0A2T4TZV6"/>
<evidence type="ECO:0000313" key="3">
    <source>
        <dbReference type="Proteomes" id="UP000241436"/>
    </source>
</evidence>
<gene>
    <name evidence="2" type="ORF">CLG94_02870</name>
</gene>
<evidence type="ECO:0000259" key="1">
    <source>
        <dbReference type="PROSITE" id="PS50910"/>
    </source>
</evidence>
<name>A0A2T4TZV6_9BACT</name>
<dbReference type="Proteomes" id="UP000241436">
    <property type="component" value="Unassembled WGS sequence"/>
</dbReference>
<keyword evidence="3" id="KW-1185">Reference proteome</keyword>
<reference evidence="2 3" key="1">
    <citation type="submission" date="2017-09" db="EMBL/GenBank/DDBJ databases">
        <title>Bloom of a denitrifying methanotroph, Candidatus Methylomirabilis limnetica, in a deep stratified lake.</title>
        <authorList>
            <person name="Graf J.S."/>
            <person name="Marchant H.K."/>
            <person name="Tienken D."/>
            <person name="Hach P.F."/>
            <person name="Brand A."/>
            <person name="Schubert C.J."/>
            <person name="Kuypers M.M."/>
            <person name="Milucka J."/>
        </authorList>
    </citation>
    <scope>NUCLEOTIDE SEQUENCE [LARGE SCALE GENOMIC DNA]</scope>
    <source>
        <strain evidence="2 3">Zug</strain>
    </source>
</reference>
<dbReference type="InterPro" id="IPR007842">
    <property type="entry name" value="HEPN_dom"/>
</dbReference>
<dbReference type="SUPFAM" id="SSF81593">
    <property type="entry name" value="Nucleotidyltransferase substrate binding subunit/domain"/>
    <property type="match status" value="1"/>
</dbReference>